<evidence type="ECO:0000313" key="2">
    <source>
        <dbReference type="Proteomes" id="UP000094342"/>
    </source>
</evidence>
<name>A0A1E3V5I7_9HYPH</name>
<keyword evidence="2" id="KW-1185">Reference proteome</keyword>
<reference evidence="2" key="1">
    <citation type="submission" date="2016-05" db="EMBL/GenBank/DDBJ databases">
        <authorList>
            <person name="Li Y."/>
        </authorList>
    </citation>
    <scope>NUCLEOTIDE SEQUENCE [LARGE SCALE GENOMIC DNA]</scope>
    <source>
        <strain evidence="2">YIC4027</strain>
    </source>
</reference>
<organism evidence="1 2">
    <name type="scientific">Sinorhizobium alkalisoli</name>
    <dbReference type="NCBI Taxonomy" id="1752398"/>
    <lineage>
        <taxon>Bacteria</taxon>
        <taxon>Pseudomonadati</taxon>
        <taxon>Pseudomonadota</taxon>
        <taxon>Alphaproteobacteria</taxon>
        <taxon>Hyphomicrobiales</taxon>
        <taxon>Rhizobiaceae</taxon>
        <taxon>Sinorhizobium/Ensifer group</taxon>
        <taxon>Sinorhizobium</taxon>
    </lineage>
</organism>
<evidence type="ECO:0000313" key="1">
    <source>
        <dbReference type="EMBL" id="ODR88912.1"/>
    </source>
</evidence>
<accession>A0A1E3V5I7</accession>
<sequence length="69" mass="7944">MHSSFPRGFIAHAEEFCLLKMQWGRETPKSRTFRRRLARAESRANNSLIDNQSTVPGHGGRFFKAFSAF</sequence>
<comment type="caution">
    <text evidence="1">The sequence shown here is derived from an EMBL/GenBank/DDBJ whole genome shotgun (WGS) entry which is preliminary data.</text>
</comment>
<gene>
    <name evidence="1" type="ORF">A8M32_20725</name>
</gene>
<protein>
    <submittedName>
        <fullName evidence="1">Uncharacterized protein</fullName>
    </submittedName>
</protein>
<dbReference type="AlphaFoldDB" id="A0A1E3V5I7"/>
<dbReference type="Proteomes" id="UP000094342">
    <property type="component" value="Unassembled WGS sequence"/>
</dbReference>
<proteinExistence type="predicted"/>
<dbReference type="EMBL" id="LYBW01000062">
    <property type="protein sequence ID" value="ODR88912.1"/>
    <property type="molecule type" value="Genomic_DNA"/>
</dbReference>